<dbReference type="PANTHER" id="PTHR43639:SF1">
    <property type="entry name" value="SHORT-CHAIN DEHYDROGENASE_REDUCTASE FAMILY PROTEIN"/>
    <property type="match status" value="1"/>
</dbReference>
<dbReference type="AlphaFoldDB" id="A0A2X3DLU5"/>
<evidence type="ECO:0000256" key="1">
    <source>
        <dbReference type="ARBA" id="ARBA00006484"/>
    </source>
</evidence>
<protein>
    <submittedName>
        <fullName evidence="5">3-oxoacyl-[acyl-carrier-protein] reductase FabG</fullName>
        <ecNumber evidence="5">1.1.1.100</ecNumber>
    </submittedName>
    <submittedName>
        <fullName evidence="4">SDR family oxidoreductase</fullName>
    </submittedName>
</protein>
<comment type="similarity">
    <text evidence="1">Belongs to the short-chain dehydrogenases/reductases (SDR) family.</text>
</comment>
<evidence type="ECO:0000256" key="2">
    <source>
        <dbReference type="ARBA" id="ARBA00022857"/>
    </source>
</evidence>
<evidence type="ECO:0000313" key="4">
    <source>
        <dbReference type="EMBL" id="MDW3775936.1"/>
    </source>
</evidence>
<gene>
    <name evidence="5" type="primary">fabG_1</name>
    <name evidence="5" type="ORF">NCTC12993_02110</name>
    <name evidence="4" type="ORF">QWU01_03820</name>
</gene>
<dbReference type="PRINTS" id="PR00080">
    <property type="entry name" value="SDRFAMILY"/>
</dbReference>
<dbReference type="InterPro" id="IPR002347">
    <property type="entry name" value="SDR_fam"/>
</dbReference>
<dbReference type="EC" id="1.1.1.100" evidence="5"/>
<dbReference type="RefSeq" id="WP_061282638.1">
    <property type="nucleotide sequence ID" value="NZ_CP134165.1"/>
</dbReference>
<reference evidence="4" key="2">
    <citation type="journal article" date="2023" name="J Glob Antimicrob Resist">
        <title>Emergence of NDM-1 and KPC-3 carbapenemases in Kluyvera cryocrescens: Investigating genetic heterogeneity and acquisition routes of blaNDM-1 in Enterobacterales species in Portugal.</title>
        <authorList>
            <person name="Loiodice M."/>
            <person name="Ribeiro M."/>
            <person name="Peixe L."/>
            <person name="Novais A."/>
        </authorList>
    </citation>
    <scope>NUCLEOTIDE SEQUENCE</scope>
    <source>
        <strain evidence="4">K629</strain>
    </source>
</reference>
<dbReference type="SUPFAM" id="SSF51735">
    <property type="entry name" value="NAD(P)-binding Rossmann-fold domains"/>
    <property type="match status" value="1"/>
</dbReference>
<dbReference type="InterPro" id="IPR036291">
    <property type="entry name" value="NAD(P)-bd_dom_sf"/>
</dbReference>
<dbReference type="GeneID" id="99777616"/>
<keyword evidence="2" id="KW-0521">NADP</keyword>
<evidence type="ECO:0000313" key="6">
    <source>
        <dbReference type="Proteomes" id="UP000401081"/>
    </source>
</evidence>
<dbReference type="EMBL" id="CAADJD010000015">
    <property type="protein sequence ID" value="VFS61925.1"/>
    <property type="molecule type" value="Genomic_DNA"/>
</dbReference>
<accession>A0A2X3DLU5</accession>
<name>A0A2X3DLU5_KLUCR</name>
<proteinExistence type="inferred from homology"/>
<dbReference type="Pfam" id="PF13561">
    <property type="entry name" value="adh_short_C2"/>
    <property type="match status" value="1"/>
</dbReference>
<dbReference type="Proteomes" id="UP001276300">
    <property type="component" value="Unassembled WGS sequence"/>
</dbReference>
<dbReference type="STRING" id="580.GCA_001266615_00515"/>
<organism evidence="5 6">
    <name type="scientific">Kluyvera cryocrescens</name>
    <name type="common">Kluyvera citrophila</name>
    <dbReference type="NCBI Taxonomy" id="580"/>
    <lineage>
        <taxon>Bacteria</taxon>
        <taxon>Pseudomonadati</taxon>
        <taxon>Pseudomonadota</taxon>
        <taxon>Gammaproteobacteria</taxon>
        <taxon>Enterobacterales</taxon>
        <taxon>Enterobacteriaceae</taxon>
        <taxon>Kluyvera</taxon>
    </lineage>
</organism>
<keyword evidence="3 5" id="KW-0560">Oxidoreductase</keyword>
<dbReference type="OrthoDB" id="9803333at2"/>
<dbReference type="PANTHER" id="PTHR43639">
    <property type="entry name" value="OXIDOREDUCTASE, SHORT-CHAIN DEHYDROGENASE/REDUCTASE FAMILY (AFU_ORTHOLOGUE AFUA_5G02870)"/>
    <property type="match status" value="1"/>
</dbReference>
<dbReference type="PRINTS" id="PR00081">
    <property type="entry name" value="GDHRDH"/>
</dbReference>
<dbReference type="Proteomes" id="UP000401081">
    <property type="component" value="Unassembled WGS sequence"/>
</dbReference>
<reference evidence="5 6" key="1">
    <citation type="submission" date="2019-03" db="EMBL/GenBank/DDBJ databases">
        <authorList>
            <consortium name="Pathogen Informatics"/>
        </authorList>
    </citation>
    <scope>NUCLEOTIDE SEQUENCE [LARGE SCALE GENOMIC DNA]</scope>
    <source>
        <strain evidence="5 6">NCTC12993</strain>
    </source>
</reference>
<dbReference type="EMBL" id="JAUEQX010000004">
    <property type="protein sequence ID" value="MDW3775936.1"/>
    <property type="molecule type" value="Genomic_DNA"/>
</dbReference>
<dbReference type="GO" id="GO:0004316">
    <property type="term" value="F:3-oxoacyl-[acyl-carrier-protein] reductase (NADPH) activity"/>
    <property type="evidence" value="ECO:0007669"/>
    <property type="project" value="UniProtKB-EC"/>
</dbReference>
<evidence type="ECO:0000313" key="5">
    <source>
        <dbReference type="EMBL" id="VFS61925.1"/>
    </source>
</evidence>
<dbReference type="Gene3D" id="3.40.50.720">
    <property type="entry name" value="NAD(P)-binding Rossmann-like Domain"/>
    <property type="match status" value="1"/>
</dbReference>
<keyword evidence="6" id="KW-1185">Reference proteome</keyword>
<evidence type="ECO:0000256" key="3">
    <source>
        <dbReference type="ARBA" id="ARBA00023002"/>
    </source>
</evidence>
<dbReference type="FunFam" id="3.40.50.720:FF:000374">
    <property type="entry name" value="3-oxoacyl-(Acyl-carrier-protein) reductase"/>
    <property type="match status" value="1"/>
</dbReference>
<sequence length="252" mass="26919">MTQRIALVTGGSRGLGKNAVLKLAAAGTDIIFTYNSQREAALQVVAEIEQMGAKAVALQLNVSDVASFSEFAQQVKAQLHQVWGRESFDYLVNNAGVGLYAAFAETSEALFDELMNIHFKGPFFLTQQLLPLLADGGRILNVSTGLARFALPGYAAYASMKGAMEVLTRYQAKELGARGISVNSIAPGAIETDFGGGHLRDNADLNRYVASQTALGRTGLPDDIGDAIAALLSDNLRWMNAQRIEVSGGMFL</sequence>